<feature type="signal peptide" evidence="4">
    <location>
        <begin position="1"/>
        <end position="30"/>
    </location>
</feature>
<dbReference type="InterPro" id="IPR051848">
    <property type="entry name" value="PGIP"/>
</dbReference>
<proteinExistence type="predicted"/>
<dbReference type="RefSeq" id="WP_191006406.1">
    <property type="nucleotide sequence ID" value="NZ_JACXAD010000021.1"/>
</dbReference>
<dbReference type="AlphaFoldDB" id="A0A927BEY3"/>
<dbReference type="PANTHER" id="PTHR48059">
    <property type="entry name" value="POLYGALACTURONASE INHIBITOR 1"/>
    <property type="match status" value="1"/>
</dbReference>
<accession>A0A927BEY3</accession>
<evidence type="ECO:0000313" key="6">
    <source>
        <dbReference type="Proteomes" id="UP000612233"/>
    </source>
</evidence>
<keyword evidence="4" id="KW-0732">Signal</keyword>
<evidence type="ECO:0000256" key="4">
    <source>
        <dbReference type="SAM" id="SignalP"/>
    </source>
</evidence>
<name>A0A927BEY3_9BACT</name>
<organism evidence="5 6">
    <name type="scientific">Hymenobacter montanus</name>
    <dbReference type="NCBI Taxonomy" id="2771359"/>
    <lineage>
        <taxon>Bacteria</taxon>
        <taxon>Pseudomonadati</taxon>
        <taxon>Bacteroidota</taxon>
        <taxon>Cytophagia</taxon>
        <taxon>Cytophagales</taxon>
        <taxon>Hymenobacteraceae</taxon>
        <taxon>Hymenobacter</taxon>
    </lineage>
</organism>
<keyword evidence="6" id="KW-1185">Reference proteome</keyword>
<dbReference type="Pfam" id="PF00560">
    <property type="entry name" value="LRR_1"/>
    <property type="match status" value="1"/>
</dbReference>
<protein>
    <recommendedName>
        <fullName evidence="7">Two component regulator three Y domain protein</fullName>
    </recommendedName>
</protein>
<sequence length="228" mass="24549">MAVFYPFLRVGRRLALVVLLALVAALGTRAQTVPPGQGQVADTTELRVLRQLYHATAGPRWTTRTNWLTGTTLAQAATWYGVTVSEGDVTQLVLNNNGLRGPLPADLSRLTQLELLQLSHNQLTGPLPEPWGGLTALANLNLSYNELSGDLPAALSQCTRLNYLDLAHNRFTGSLRPLVGLVNLAITNESDNQFSGPLPAELGQLTQLNYLYLSNNRLSGALPATLGA</sequence>
<dbReference type="SUPFAM" id="SSF52058">
    <property type="entry name" value="L domain-like"/>
    <property type="match status" value="1"/>
</dbReference>
<evidence type="ECO:0000256" key="2">
    <source>
        <dbReference type="ARBA" id="ARBA00022614"/>
    </source>
</evidence>
<gene>
    <name evidence="5" type="ORF">IC235_17040</name>
</gene>
<dbReference type="PANTHER" id="PTHR48059:SF30">
    <property type="entry name" value="OS06G0587000 PROTEIN"/>
    <property type="match status" value="1"/>
</dbReference>
<dbReference type="Pfam" id="PF13855">
    <property type="entry name" value="LRR_8"/>
    <property type="match status" value="1"/>
</dbReference>
<dbReference type="InterPro" id="IPR032675">
    <property type="entry name" value="LRR_dom_sf"/>
</dbReference>
<dbReference type="SMART" id="SM00369">
    <property type="entry name" value="LRR_TYP"/>
    <property type="match status" value="3"/>
</dbReference>
<keyword evidence="2" id="KW-0433">Leucine-rich repeat</keyword>
<reference evidence="5" key="1">
    <citation type="submission" date="2020-09" db="EMBL/GenBank/DDBJ databases">
        <authorList>
            <person name="Kim M.K."/>
        </authorList>
    </citation>
    <scope>NUCLEOTIDE SEQUENCE</scope>
    <source>
        <strain evidence="5">BT664</strain>
    </source>
</reference>
<dbReference type="InterPro" id="IPR003591">
    <property type="entry name" value="Leu-rich_rpt_typical-subtyp"/>
</dbReference>
<dbReference type="Proteomes" id="UP000612233">
    <property type="component" value="Unassembled WGS sequence"/>
</dbReference>
<dbReference type="GO" id="GO:0030313">
    <property type="term" value="C:cell envelope"/>
    <property type="evidence" value="ECO:0007669"/>
    <property type="project" value="UniProtKB-SubCell"/>
</dbReference>
<feature type="chain" id="PRO_5038101147" description="Two component regulator three Y domain protein" evidence="4">
    <location>
        <begin position="31"/>
        <end position="228"/>
    </location>
</feature>
<evidence type="ECO:0000256" key="3">
    <source>
        <dbReference type="ARBA" id="ARBA00022737"/>
    </source>
</evidence>
<comment type="subcellular location">
    <subcellularLocation>
        <location evidence="1">Cell envelope</location>
    </subcellularLocation>
</comment>
<dbReference type="FunFam" id="3.80.10.10:FF:000041">
    <property type="entry name" value="LRR receptor-like serine/threonine-protein kinase ERECTA"/>
    <property type="match status" value="1"/>
</dbReference>
<evidence type="ECO:0008006" key="7">
    <source>
        <dbReference type="Google" id="ProtNLM"/>
    </source>
</evidence>
<dbReference type="EMBL" id="JACXAD010000021">
    <property type="protein sequence ID" value="MBD2769597.1"/>
    <property type="molecule type" value="Genomic_DNA"/>
</dbReference>
<evidence type="ECO:0000313" key="5">
    <source>
        <dbReference type="EMBL" id="MBD2769597.1"/>
    </source>
</evidence>
<dbReference type="Gene3D" id="3.80.10.10">
    <property type="entry name" value="Ribonuclease Inhibitor"/>
    <property type="match status" value="2"/>
</dbReference>
<dbReference type="InterPro" id="IPR001611">
    <property type="entry name" value="Leu-rich_rpt"/>
</dbReference>
<evidence type="ECO:0000256" key="1">
    <source>
        <dbReference type="ARBA" id="ARBA00004196"/>
    </source>
</evidence>
<keyword evidence="3" id="KW-0677">Repeat</keyword>
<comment type="caution">
    <text evidence="5">The sequence shown here is derived from an EMBL/GenBank/DDBJ whole genome shotgun (WGS) entry which is preliminary data.</text>
</comment>